<evidence type="ECO:0000313" key="3">
    <source>
        <dbReference type="Proteomes" id="UP000291097"/>
    </source>
</evidence>
<dbReference type="AlphaFoldDB" id="A0A482YCV1"/>
<dbReference type="InterPro" id="IPR029039">
    <property type="entry name" value="Flavoprotein-like_sf"/>
</dbReference>
<reference evidence="2 3" key="1">
    <citation type="submission" date="2019-02" db="EMBL/GenBank/DDBJ databases">
        <title>Genomic Encyclopedia of Archaeal and Bacterial Type Strains, Phase II (KMG-II): from individual species to whole genera.</title>
        <authorList>
            <person name="Goeker M."/>
        </authorList>
    </citation>
    <scope>NUCLEOTIDE SEQUENCE [LARGE SCALE GENOMIC DNA]</scope>
    <source>
        <strain evidence="2 3">DSM 18328</strain>
    </source>
</reference>
<dbReference type="RefSeq" id="WP_130501066.1">
    <property type="nucleotide sequence ID" value="NZ_SHMP01000006.1"/>
</dbReference>
<gene>
    <name evidence="2" type="ORF">BDK88_3005</name>
</gene>
<feature type="domain" description="Flavodoxin-like" evidence="1">
    <location>
        <begin position="4"/>
        <end position="169"/>
    </location>
</feature>
<evidence type="ECO:0000259" key="1">
    <source>
        <dbReference type="PROSITE" id="PS50902"/>
    </source>
</evidence>
<dbReference type="InterPro" id="IPR026816">
    <property type="entry name" value="Flavodoxin_dom"/>
</dbReference>
<dbReference type="Pfam" id="PF12724">
    <property type="entry name" value="Flavodoxin_5"/>
    <property type="match status" value="1"/>
</dbReference>
<dbReference type="GO" id="GO:0010181">
    <property type="term" value="F:FMN binding"/>
    <property type="evidence" value="ECO:0007669"/>
    <property type="project" value="InterPro"/>
</dbReference>
<sequence>MVSILVCYGTGEGQTATVADRIVDVLTGRGHDATAIRADDLPSAVDLEAFDAVLVGASVHMGTHQQSVRTFVIEHREQLAARPTGFFQLSMSSAVADESRQAEAAGYVETFLEDTDWHPDRIARFGGALRYSKYGFLKRLVMKRIAKTATGDTDTSRDYEYTDWDEVETFAADFASFVEGRLGVGPPESTDAN</sequence>
<dbReference type="InterPro" id="IPR008254">
    <property type="entry name" value="Flavodoxin/NO_synth"/>
</dbReference>
<dbReference type="GO" id="GO:0006783">
    <property type="term" value="P:heme biosynthetic process"/>
    <property type="evidence" value="ECO:0007669"/>
    <property type="project" value="TreeGrafter"/>
</dbReference>
<proteinExistence type="predicted"/>
<name>A0A482YCV1_9EURY</name>
<accession>A0A482YCV1</accession>
<dbReference type="Proteomes" id="UP000291097">
    <property type="component" value="Unassembled WGS sequence"/>
</dbReference>
<comment type="caution">
    <text evidence="2">The sequence shown here is derived from an EMBL/GenBank/DDBJ whole genome shotgun (WGS) entry which is preliminary data.</text>
</comment>
<dbReference type="OrthoDB" id="103611at2157"/>
<dbReference type="PROSITE" id="PS50902">
    <property type="entry name" value="FLAVODOXIN_LIKE"/>
    <property type="match status" value="1"/>
</dbReference>
<dbReference type="SUPFAM" id="SSF52218">
    <property type="entry name" value="Flavoproteins"/>
    <property type="match status" value="1"/>
</dbReference>
<dbReference type="GO" id="GO:0070819">
    <property type="term" value="F:menaquinone-dependent protoporphyrinogen oxidase activity"/>
    <property type="evidence" value="ECO:0007669"/>
    <property type="project" value="TreeGrafter"/>
</dbReference>
<dbReference type="InterPro" id="IPR052200">
    <property type="entry name" value="Protoporphyrinogen_IX_DH"/>
</dbReference>
<protein>
    <submittedName>
        <fullName evidence="2">Menaquinone-dependent protoporphyrinogen oxidase</fullName>
    </submittedName>
</protein>
<evidence type="ECO:0000313" key="2">
    <source>
        <dbReference type="EMBL" id="RZV08048.1"/>
    </source>
</evidence>
<organism evidence="2 3">
    <name type="scientific">Natrinema hispanicum</name>
    <dbReference type="NCBI Taxonomy" id="392421"/>
    <lineage>
        <taxon>Archaea</taxon>
        <taxon>Methanobacteriati</taxon>
        <taxon>Methanobacteriota</taxon>
        <taxon>Stenosarchaea group</taxon>
        <taxon>Halobacteria</taxon>
        <taxon>Halobacteriales</taxon>
        <taxon>Natrialbaceae</taxon>
        <taxon>Natrinema</taxon>
    </lineage>
</organism>
<dbReference type="PANTHER" id="PTHR38030">
    <property type="entry name" value="PROTOPORPHYRINOGEN IX DEHYDROGENASE [MENAQUINONE]"/>
    <property type="match status" value="1"/>
</dbReference>
<dbReference type="EMBL" id="SHMP01000006">
    <property type="protein sequence ID" value="RZV08048.1"/>
    <property type="molecule type" value="Genomic_DNA"/>
</dbReference>
<dbReference type="PANTHER" id="PTHR38030:SF2">
    <property type="entry name" value="PROTOPORPHYRINOGEN IX DEHYDROGENASE [QUINONE]"/>
    <property type="match status" value="1"/>
</dbReference>
<dbReference type="Gene3D" id="3.40.50.360">
    <property type="match status" value="1"/>
</dbReference>